<keyword evidence="7" id="KW-0807">Transducer</keyword>
<feature type="transmembrane region" description="Helical" evidence="8">
    <location>
        <begin position="158"/>
        <end position="180"/>
    </location>
</feature>
<dbReference type="EMBL" id="JAWDGP010003154">
    <property type="protein sequence ID" value="KAK3776986.1"/>
    <property type="molecule type" value="Genomic_DNA"/>
</dbReference>
<evidence type="ECO:0000256" key="2">
    <source>
        <dbReference type="ARBA" id="ARBA00022692"/>
    </source>
</evidence>
<dbReference type="Gene3D" id="1.20.1070.10">
    <property type="entry name" value="Rhodopsin 7-helix transmembrane proteins"/>
    <property type="match status" value="1"/>
</dbReference>
<keyword evidence="5 8" id="KW-0472">Membrane</keyword>
<keyword evidence="6" id="KW-0675">Receptor</keyword>
<feature type="transmembrane region" description="Helical" evidence="8">
    <location>
        <begin position="124"/>
        <end position="146"/>
    </location>
</feature>
<comment type="caution">
    <text evidence="10">The sequence shown here is derived from an EMBL/GenBank/DDBJ whole genome shotgun (WGS) entry which is preliminary data.</text>
</comment>
<reference evidence="10" key="1">
    <citation type="journal article" date="2023" name="G3 (Bethesda)">
        <title>A reference genome for the long-term kleptoplast-retaining sea slug Elysia crispata morphotype clarki.</title>
        <authorList>
            <person name="Eastman K.E."/>
            <person name="Pendleton A.L."/>
            <person name="Shaikh M.A."/>
            <person name="Suttiyut T."/>
            <person name="Ogas R."/>
            <person name="Tomko P."/>
            <person name="Gavelis G."/>
            <person name="Widhalm J.R."/>
            <person name="Wisecaver J.H."/>
        </authorList>
    </citation>
    <scope>NUCLEOTIDE SEQUENCE</scope>
    <source>
        <strain evidence="10">ECLA1</strain>
    </source>
</reference>
<dbReference type="SUPFAM" id="SSF81321">
    <property type="entry name" value="Family A G protein-coupled receptor-like"/>
    <property type="match status" value="1"/>
</dbReference>
<feature type="domain" description="G-protein coupled receptors family 1 profile" evidence="9">
    <location>
        <begin position="50"/>
        <end position="334"/>
    </location>
</feature>
<dbReference type="AlphaFoldDB" id="A0AAE1DN76"/>
<dbReference type="PRINTS" id="PR00237">
    <property type="entry name" value="GPCRRHODOPSN"/>
</dbReference>
<comment type="subcellular location">
    <subcellularLocation>
        <location evidence="1">Membrane</location>
        <topology evidence="1">Multi-pass membrane protein</topology>
    </subcellularLocation>
</comment>
<keyword evidence="3 8" id="KW-1133">Transmembrane helix</keyword>
<keyword evidence="4" id="KW-0297">G-protein coupled receptor</keyword>
<gene>
    <name evidence="10" type="ORF">RRG08_042871</name>
</gene>
<evidence type="ECO:0000256" key="7">
    <source>
        <dbReference type="ARBA" id="ARBA00023224"/>
    </source>
</evidence>
<dbReference type="InterPro" id="IPR000276">
    <property type="entry name" value="GPCR_Rhodpsn"/>
</dbReference>
<proteinExistence type="predicted"/>
<protein>
    <recommendedName>
        <fullName evidence="9">G-protein coupled receptors family 1 profile domain-containing protein</fullName>
    </recommendedName>
</protein>
<dbReference type="GO" id="GO:0004930">
    <property type="term" value="F:G protein-coupled receptor activity"/>
    <property type="evidence" value="ECO:0007669"/>
    <property type="project" value="UniProtKB-KW"/>
</dbReference>
<sequence length="368" mass="41498">MEAVRSNFSQSYFPSKAQSPKAMPYSQKLSLALTVLAPMWPVIITFGLMSNITNIIVFLKAGVKENVTTLMLSLSISDLAFLILITPTMCGIFIMAYAKLYPWPFDFHFIYFKFYWPAFTAYDISAFISVSLGVIRCACVAMPLRFKLVFTKARTVKWVLFLVALAVGLRIPVLSIFRIVHITNPATNVSTLYLAEMNKDAMSRINDVMNRGVVIWINYTTMITCVCILSFKLYQASKIRRSITAAEPQHAGTSAEKTAPQTPLQSKDLQVIKSVVLVCSIFILSQLPFLIVSTYRLVESDFTVEARLHNLFSLFSQTSLTCSYLNASLNIFVYYNYNSKYRAVFQSLLSWGGGRDIKHNVAEKIRTA</sequence>
<evidence type="ECO:0000256" key="6">
    <source>
        <dbReference type="ARBA" id="ARBA00023170"/>
    </source>
</evidence>
<evidence type="ECO:0000256" key="3">
    <source>
        <dbReference type="ARBA" id="ARBA00022989"/>
    </source>
</evidence>
<feature type="transmembrane region" description="Helical" evidence="8">
    <location>
        <begin position="213"/>
        <end position="234"/>
    </location>
</feature>
<evidence type="ECO:0000313" key="10">
    <source>
        <dbReference type="EMBL" id="KAK3776986.1"/>
    </source>
</evidence>
<organism evidence="10 11">
    <name type="scientific">Elysia crispata</name>
    <name type="common">lettuce slug</name>
    <dbReference type="NCBI Taxonomy" id="231223"/>
    <lineage>
        <taxon>Eukaryota</taxon>
        <taxon>Metazoa</taxon>
        <taxon>Spiralia</taxon>
        <taxon>Lophotrochozoa</taxon>
        <taxon>Mollusca</taxon>
        <taxon>Gastropoda</taxon>
        <taxon>Heterobranchia</taxon>
        <taxon>Euthyneura</taxon>
        <taxon>Panpulmonata</taxon>
        <taxon>Sacoglossa</taxon>
        <taxon>Placobranchoidea</taxon>
        <taxon>Plakobranchidae</taxon>
        <taxon>Elysia</taxon>
    </lineage>
</organism>
<name>A0AAE1DN76_9GAST</name>
<feature type="transmembrane region" description="Helical" evidence="8">
    <location>
        <begin position="39"/>
        <end position="59"/>
    </location>
</feature>
<dbReference type="PANTHER" id="PTHR24243">
    <property type="entry name" value="G-PROTEIN COUPLED RECEPTOR"/>
    <property type="match status" value="1"/>
</dbReference>
<dbReference type="GO" id="GO:0016020">
    <property type="term" value="C:membrane"/>
    <property type="evidence" value="ECO:0007669"/>
    <property type="project" value="UniProtKB-SubCell"/>
</dbReference>
<dbReference type="Proteomes" id="UP001283361">
    <property type="component" value="Unassembled WGS sequence"/>
</dbReference>
<evidence type="ECO:0000259" key="9">
    <source>
        <dbReference type="PROSITE" id="PS50262"/>
    </source>
</evidence>
<feature type="transmembrane region" description="Helical" evidence="8">
    <location>
        <begin position="79"/>
        <end position="98"/>
    </location>
</feature>
<evidence type="ECO:0000256" key="8">
    <source>
        <dbReference type="SAM" id="Phobius"/>
    </source>
</evidence>
<keyword evidence="11" id="KW-1185">Reference proteome</keyword>
<dbReference type="InterPro" id="IPR017452">
    <property type="entry name" value="GPCR_Rhodpsn_7TM"/>
</dbReference>
<dbReference type="Pfam" id="PF00001">
    <property type="entry name" value="7tm_1"/>
    <property type="match status" value="1"/>
</dbReference>
<feature type="transmembrane region" description="Helical" evidence="8">
    <location>
        <begin position="275"/>
        <end position="298"/>
    </location>
</feature>
<evidence type="ECO:0000256" key="1">
    <source>
        <dbReference type="ARBA" id="ARBA00004141"/>
    </source>
</evidence>
<dbReference type="PANTHER" id="PTHR24243:SF208">
    <property type="entry name" value="PYROKININ-1 RECEPTOR"/>
    <property type="match status" value="1"/>
</dbReference>
<feature type="transmembrane region" description="Helical" evidence="8">
    <location>
        <begin position="318"/>
        <end position="337"/>
    </location>
</feature>
<evidence type="ECO:0000256" key="5">
    <source>
        <dbReference type="ARBA" id="ARBA00023136"/>
    </source>
</evidence>
<dbReference type="PROSITE" id="PS50262">
    <property type="entry name" value="G_PROTEIN_RECEP_F1_2"/>
    <property type="match status" value="1"/>
</dbReference>
<accession>A0AAE1DN76</accession>
<evidence type="ECO:0000313" key="11">
    <source>
        <dbReference type="Proteomes" id="UP001283361"/>
    </source>
</evidence>
<evidence type="ECO:0000256" key="4">
    <source>
        <dbReference type="ARBA" id="ARBA00023040"/>
    </source>
</evidence>
<keyword evidence="2 8" id="KW-0812">Transmembrane</keyword>